<feature type="transmembrane region" description="Helical" evidence="9">
    <location>
        <begin position="212"/>
        <end position="229"/>
    </location>
</feature>
<evidence type="ECO:0000256" key="4">
    <source>
        <dbReference type="ARBA" id="ARBA00016640"/>
    </source>
</evidence>
<organism evidence="11">
    <name type="scientific">Sinogentiana souliei</name>
    <dbReference type="NCBI Taxonomy" id="267666"/>
    <lineage>
        <taxon>Eukaryota</taxon>
        <taxon>Viridiplantae</taxon>
        <taxon>Streptophyta</taxon>
        <taxon>Embryophyta</taxon>
        <taxon>Tracheophyta</taxon>
        <taxon>Spermatophyta</taxon>
        <taxon>Magnoliopsida</taxon>
        <taxon>eudicotyledons</taxon>
        <taxon>Gunneridae</taxon>
        <taxon>Pentapetalae</taxon>
        <taxon>asterids</taxon>
        <taxon>lamiids</taxon>
        <taxon>Gentianales</taxon>
        <taxon>Gentianaceae</taxon>
        <taxon>Gentianeae</taxon>
        <taxon>Gentianinae</taxon>
        <taxon>Sinogentiana</taxon>
    </lineage>
</organism>
<feature type="transmembrane region" description="Helical" evidence="9">
    <location>
        <begin position="124"/>
        <end position="143"/>
    </location>
</feature>
<comment type="similarity">
    <text evidence="2 9">Belongs to the TIC214 family.</text>
</comment>
<evidence type="ECO:0000256" key="1">
    <source>
        <dbReference type="ARBA" id="ARBA00004446"/>
    </source>
</evidence>
<keyword evidence="6 9" id="KW-0653">Protein transport</keyword>
<keyword evidence="7 9" id="KW-1133">Transmembrane helix</keyword>
<evidence type="ECO:0000313" key="11">
    <source>
        <dbReference type="EMBL" id="QXI89115.1"/>
    </source>
</evidence>
<dbReference type="Pfam" id="PF05758">
    <property type="entry name" value="Ycf1"/>
    <property type="match status" value="3"/>
</dbReference>
<feature type="region of interest" description="Disordered" evidence="10">
    <location>
        <begin position="1283"/>
        <end position="1302"/>
    </location>
</feature>
<dbReference type="EMBL" id="MN234138">
    <property type="protein sequence ID" value="QXI89115.1"/>
    <property type="molecule type" value="Genomic_DNA"/>
</dbReference>
<keyword evidence="9 11" id="KW-0150">Chloroplast</keyword>
<sequence length="1734" mass="206593">MIFQSFLLGNLVSLCMKIINSVVVVGLYYGFLTTFYIGPSYLFLLRAQVMEEVTEKEVSATTGFITGQLMMFISIYYVPLHRALGRPHTITVLALPYLLFHFFWNNHKYFFDYGPTTRNLMRNLSIQCVFLNNLIFQLFNYFILPSSMLARLVNIYMFRCNNKILFVTSSFVGWLIVHIFFMKWLGLVLVWIRQNHSIRSNKYLVSELRNSMARIFSILLFITCVYYLGRIPSPILTNKLKETSKTEEGVESEEERDLEIETTSEMKGTKEAQKGSTEEDPCSSLFSKLSEKGGEKREQKNAYIRFFRFEVEDFEKSFVTLLFDHNRWNRPFRYIKNSRSKGSVRNEMAQYFFDIPKSKTNVTKIISFTYPPSLFIFLERITKRFLLTLTKTSPFYTHSLYTKNLQSNNPSIEFQTRIETLEKDFPFINILETRIRLCTDGTRNNYFSKMYDPLLNGPYRLRIKENPLPDNLKTSKENLREMIDINQIHGILFIYPDFEKIEIKGDAAQYQKEVKIDFEKEREFLKKFLKTVQYHVNFHKITKESSGLKEISKKLSRRSYELITELEQKSGEYQQKRSIEHQVRSRKAKRVVIFTVIKKNTDTNSNKEPKKNKATNPEDLRNQVALIRYSQQSDFRRGIIKGSIRAQRRKISMLEPFQANVHSPLFLDRIKKSPRFSFNRSGLIKIIFPSWIHNRIDFKILENKDEETKKETYKKEENRQQEQTRLGMAAVWDTIPLAQVIRGLILITQSNFRKYILLPSLIIVKNIGRIILLQIPEWFEDLQEWNRELHIKCTYNGVQLSETEFPKNWLRDGIQIKILFPFYLKPWHRSKLRPSRRNLTQNKKEINDSCFLTVSGMQTDVPFGSPQQRSSFFKPIFKELETKIRKSKNIYFLVRKTLRGKRKLISKQIKIWVIQNIFIRKNKIKVFSKLNPILFFSVSEVYKSNQTKNNKDSTSIGEIISESLISQIQSSNRTITENKTKDLTARAITIRNQIQRMAKEKKKNTNIYMFANKKIYKDKNLESSNPFLEIIKRRNGRLISKIYLFLNLFFERISINPVLSIINLSKAIRQLFFDSINKFKFIKKFININENEIDINSNETDDKRVTKKNENPIHFISTIQKSINTIKYQTNSQKCCYLSYLSQAYVFYNLSKIQGSYLDKLKYVFKYHNYGIPFFVKTDEGIMDLELNQEKRFNYGKNRWKNWLKKLKRYHQYNLSKIRWFRLLPKGLRNKISQHPTAQNCKRGSYQKDGLISFKKKNAVEAYFLGNQKDNLKKNSRYDLLSYQSSNSKNENRRDSSIYGSPFETQVNRKQDSYSNLNTHKYNFFYIWGRSPITNYIGKSDLKYMKKKTDRKYFDWKTLHFDLRQKIAIEYWMKVDTKSNQNTKIKTNNYQITNKIVTKTLFYLAFPKKPKIKVPNSKKTFLDWTGINEEIRKCPISTLDFCFFPEILTLSNLYKMKPWILPSKVLLLRRKLNENVRRENKNIVDNKRVECVIPSKKNKKYKNKTEAELHLLLKRYLLFQLRWGNTLNQRMMNNIKIYCLLLRLLNPRKIVISSIQRREMTLDILIIQKNFYVVELIKRGVLIIEPARLAVKNDRYFILYQTLSISLIHKKKHKNNQRYIEQADSDNNLFDFLAPETILPHKYRREFRMKISFNSKNTNKNLGFCIANNRSQFVDKHKHLEKEKNELIKVKFLTYSDYRLEDLACMNRYWFDTNNGSRFSMLRVYMYSGLKRCW</sequence>
<name>A0A8F4XNN5_9GENT</name>
<feature type="compositionally biased region" description="Basic and acidic residues" evidence="10">
    <location>
        <begin position="267"/>
        <end position="277"/>
    </location>
</feature>
<geneLocation type="chloroplast" evidence="11"/>
<dbReference type="InterPro" id="IPR008896">
    <property type="entry name" value="TIC214"/>
</dbReference>
<feature type="transmembrane region" description="Helical" evidence="9">
    <location>
        <begin position="85"/>
        <end position="104"/>
    </location>
</feature>
<evidence type="ECO:0000256" key="7">
    <source>
        <dbReference type="ARBA" id="ARBA00022989"/>
    </source>
</evidence>
<keyword evidence="9" id="KW-1001">Plastid inner membrane</keyword>
<keyword evidence="9 11" id="KW-0934">Plastid</keyword>
<feature type="compositionally biased region" description="Acidic residues" evidence="10">
    <location>
        <begin position="249"/>
        <end position="262"/>
    </location>
</feature>
<evidence type="ECO:0000256" key="9">
    <source>
        <dbReference type="RuleBase" id="RU364085"/>
    </source>
</evidence>
<reference evidence="11" key="1">
    <citation type="journal article" date="2021" name="Ecol. Evol.">
        <title>Lineage-specific plastid degradation in subtribe Gentianinae (Gentianaceae).</title>
        <authorList>
            <person name="Fu P.C."/>
            <person name="Sun S.S."/>
            <person name="Twyford A.D."/>
            <person name="Li B.B."/>
            <person name="Zhou R.Q."/>
            <person name="Chen S.L."/>
            <person name="Gao Q.B."/>
            <person name="Favre A."/>
        </authorList>
    </citation>
    <scope>NUCLEOTIDE SEQUENCE</scope>
</reference>
<feature type="transmembrane region" description="Helical" evidence="9">
    <location>
        <begin position="164"/>
        <end position="192"/>
    </location>
</feature>
<evidence type="ECO:0000256" key="5">
    <source>
        <dbReference type="ARBA" id="ARBA00022692"/>
    </source>
</evidence>
<feature type="transmembrane region" description="Helical" evidence="9">
    <location>
        <begin position="58"/>
        <end position="78"/>
    </location>
</feature>
<keyword evidence="9" id="KW-0813">Transport</keyword>
<feature type="transmembrane region" description="Helical" evidence="9">
    <location>
        <begin position="12"/>
        <end position="38"/>
    </location>
</feature>
<evidence type="ECO:0000256" key="2">
    <source>
        <dbReference type="ARBA" id="ARBA00009956"/>
    </source>
</evidence>
<comment type="subunit">
    <text evidence="3 9">Part of the Tic complex.</text>
</comment>
<dbReference type="GO" id="GO:0015031">
    <property type="term" value="P:protein transport"/>
    <property type="evidence" value="ECO:0007669"/>
    <property type="project" value="UniProtKB-KW"/>
</dbReference>
<protein>
    <recommendedName>
        <fullName evidence="4 9">Protein TIC 214</fullName>
    </recommendedName>
    <alternativeName>
        <fullName evidence="8 9">Translocon at the inner envelope membrane of chloroplasts 214</fullName>
    </alternativeName>
</protein>
<accession>A0A8F4XNN5</accession>
<gene>
    <name evidence="11" type="primary">ycf1</name>
    <name evidence="9" type="synonym">TIC214</name>
</gene>
<evidence type="ECO:0000256" key="6">
    <source>
        <dbReference type="ARBA" id="ARBA00022927"/>
    </source>
</evidence>
<keyword evidence="9" id="KW-0472">Membrane</keyword>
<proteinExistence type="inferred from homology"/>
<dbReference type="GO" id="GO:0009706">
    <property type="term" value="C:chloroplast inner membrane"/>
    <property type="evidence" value="ECO:0007669"/>
    <property type="project" value="UniProtKB-SubCell"/>
</dbReference>
<comment type="function">
    <text evidence="9">Involved in protein precursor import into chloroplasts. May be part of an intermediate translocation complex acting as a protein-conducting channel at the inner envelope.</text>
</comment>
<dbReference type="PANTHER" id="PTHR33163:SF40">
    <property type="entry name" value="PROTEIN TIC 214"/>
    <property type="match status" value="1"/>
</dbReference>
<evidence type="ECO:0000256" key="10">
    <source>
        <dbReference type="SAM" id="MobiDB-lite"/>
    </source>
</evidence>
<comment type="subcellular location">
    <subcellularLocation>
        <location evidence="1">Plastid membrane</location>
        <topology evidence="1">Multi-pass membrane protein</topology>
    </subcellularLocation>
    <subcellularLocation>
        <location evidence="9">Plastid</location>
        <location evidence="9">Chloroplast inner membrane</location>
    </subcellularLocation>
</comment>
<keyword evidence="5 9" id="KW-0812">Transmembrane</keyword>
<evidence type="ECO:0000256" key="8">
    <source>
        <dbReference type="ARBA" id="ARBA00029978"/>
    </source>
</evidence>
<feature type="region of interest" description="Disordered" evidence="10">
    <location>
        <begin position="244"/>
        <end position="285"/>
    </location>
</feature>
<evidence type="ECO:0000256" key="3">
    <source>
        <dbReference type="ARBA" id="ARBA00011510"/>
    </source>
</evidence>
<dbReference type="PANTHER" id="PTHR33163">
    <property type="entry name" value="PROTEIN TIC 214-RELATED"/>
    <property type="match status" value="1"/>
</dbReference>